<organism evidence="1 2">
    <name type="scientific">Peribacillus glennii</name>
    <dbReference type="NCBI Taxonomy" id="2303991"/>
    <lineage>
        <taxon>Bacteria</taxon>
        <taxon>Bacillati</taxon>
        <taxon>Bacillota</taxon>
        <taxon>Bacilli</taxon>
        <taxon>Bacillales</taxon>
        <taxon>Bacillaceae</taxon>
        <taxon>Peribacillus</taxon>
    </lineage>
</organism>
<accession>A0A372LCL7</accession>
<evidence type="ECO:0000313" key="2">
    <source>
        <dbReference type="Proteomes" id="UP000262939"/>
    </source>
</evidence>
<gene>
    <name evidence="1" type="ORF">D0466_11515</name>
</gene>
<sequence>MIVVKKYIFKVHQFIEGPFYRKPADWQAVLKRRSEVRLTGCGLLKAKINGCGALSQCSASSEKNI</sequence>
<proteinExistence type="predicted"/>
<evidence type="ECO:0000313" key="1">
    <source>
        <dbReference type="EMBL" id="RFU63363.1"/>
    </source>
</evidence>
<comment type="caution">
    <text evidence="1">The sequence shown here is derived from an EMBL/GenBank/DDBJ whole genome shotgun (WGS) entry which is preliminary data.</text>
</comment>
<name>A0A372LCL7_9BACI</name>
<dbReference type="EMBL" id="QVTD01000006">
    <property type="protein sequence ID" value="RFU63363.1"/>
    <property type="molecule type" value="Genomic_DNA"/>
</dbReference>
<keyword evidence="2" id="KW-1185">Reference proteome</keyword>
<dbReference type="Proteomes" id="UP000262939">
    <property type="component" value="Unassembled WGS sequence"/>
</dbReference>
<protein>
    <submittedName>
        <fullName evidence="1">Uncharacterized protein</fullName>
    </submittedName>
</protein>
<dbReference type="AlphaFoldDB" id="A0A372LCL7"/>
<reference evidence="1 2" key="1">
    <citation type="submission" date="2018-08" db="EMBL/GenBank/DDBJ databases">
        <title>Bacillus chawlae sp. nov., Bacillus glennii sp. nov., and Bacillus saganii sp. nov. Isolated from the Vehicle Assembly Building at Kennedy Space Center where the Viking Spacecraft were Assembled.</title>
        <authorList>
            <person name="Seuylemezian A."/>
            <person name="Vaishampayan P."/>
        </authorList>
    </citation>
    <scope>NUCLEOTIDE SEQUENCE [LARGE SCALE GENOMIC DNA]</scope>
    <source>
        <strain evidence="1 2">V44-8</strain>
    </source>
</reference>